<dbReference type="RefSeq" id="WP_092258801.1">
    <property type="nucleotide sequence ID" value="NZ_CP047199.1"/>
</dbReference>
<dbReference type="NCBIfam" id="TIGR00792">
    <property type="entry name" value="gph"/>
    <property type="match status" value="1"/>
</dbReference>
<accession>A0A1H9TNT8</accession>
<dbReference type="Pfam" id="PF13347">
    <property type="entry name" value="MFS_2"/>
    <property type="match status" value="1"/>
</dbReference>
<dbReference type="InterPro" id="IPR001927">
    <property type="entry name" value="Na/Gal_symport"/>
</dbReference>
<dbReference type="STRING" id="1121357.SAMN05661109_01491"/>
<dbReference type="GO" id="GO:0005886">
    <property type="term" value="C:plasma membrane"/>
    <property type="evidence" value="ECO:0007669"/>
    <property type="project" value="TreeGrafter"/>
</dbReference>
<feature type="transmembrane region" description="Helical" evidence="1">
    <location>
        <begin position="296"/>
        <end position="315"/>
    </location>
</feature>
<organism evidence="2 3">
    <name type="scientific">Corynebacterium cystitidis DSM 20524</name>
    <dbReference type="NCBI Taxonomy" id="1121357"/>
    <lineage>
        <taxon>Bacteria</taxon>
        <taxon>Bacillati</taxon>
        <taxon>Actinomycetota</taxon>
        <taxon>Actinomycetes</taxon>
        <taxon>Mycobacteriales</taxon>
        <taxon>Corynebacteriaceae</taxon>
        <taxon>Corynebacterium</taxon>
    </lineage>
</organism>
<dbReference type="SUPFAM" id="SSF103473">
    <property type="entry name" value="MFS general substrate transporter"/>
    <property type="match status" value="1"/>
</dbReference>
<gene>
    <name evidence="2" type="ORF">SAMN05661109_01491</name>
</gene>
<dbReference type="InterPro" id="IPR036259">
    <property type="entry name" value="MFS_trans_sf"/>
</dbReference>
<feature type="transmembrane region" description="Helical" evidence="1">
    <location>
        <begin position="130"/>
        <end position="149"/>
    </location>
</feature>
<proteinExistence type="predicted"/>
<evidence type="ECO:0000313" key="2">
    <source>
        <dbReference type="EMBL" id="SER98792.1"/>
    </source>
</evidence>
<dbReference type="AlphaFoldDB" id="A0A1H9TNT8"/>
<dbReference type="GO" id="GO:0006814">
    <property type="term" value="P:sodium ion transport"/>
    <property type="evidence" value="ECO:0007669"/>
    <property type="project" value="InterPro"/>
</dbReference>
<protein>
    <submittedName>
        <fullName evidence="2">Glycoside/pentoside/hexuronide:cation symporter, GPH family</fullName>
    </submittedName>
</protein>
<name>A0A1H9TNT8_9CORY</name>
<feature type="transmembrane region" description="Helical" evidence="1">
    <location>
        <begin position="170"/>
        <end position="195"/>
    </location>
</feature>
<dbReference type="Proteomes" id="UP000198929">
    <property type="component" value="Unassembled WGS sequence"/>
</dbReference>
<feature type="transmembrane region" description="Helical" evidence="1">
    <location>
        <begin position="401"/>
        <end position="419"/>
    </location>
</feature>
<keyword evidence="1" id="KW-0812">Transmembrane</keyword>
<feature type="transmembrane region" description="Helical" evidence="1">
    <location>
        <begin position="322"/>
        <end position="342"/>
    </location>
</feature>
<feature type="transmembrane region" description="Helical" evidence="1">
    <location>
        <begin position="207"/>
        <end position="229"/>
    </location>
</feature>
<dbReference type="Gene3D" id="1.20.1250.20">
    <property type="entry name" value="MFS general substrate transporter like domains"/>
    <property type="match status" value="1"/>
</dbReference>
<keyword evidence="3" id="KW-1185">Reference proteome</keyword>
<sequence>MSTATPAQSPRTVERDDVRPFGLRDKVGYMFGDFGNDFTFILQSTFFMIFYTNVVGIKPAHVGTLLLVARIVDGFTDIGIGVVVDRMPNKTVGFKFKRWIKWIAIPVAVASALMYMSFVADFNSYGAKLTWMVATYFLWGSITYTMINIPYGSMASVISSDPDDRAHLSVWRSTGATLANLAITTTLPLIVYVTNEAGVSILSGQRMMWSAIVCSILAVLCYMILYSLVTERVVQTEETASEQVGIGKMLGSVVSNRALLGLIVAALVLLLSMMFLMGMLGYLFTSYFGDGRLQSPASFAGLFPALILIVVAPWLAKKFGKAEVGIVSMLLMGIVMLVAYFLKLENAWVWIAFYAVGMFCINVFNFLIWAFITDVIDYQEVRTGHRDDATVYAVYSWARKLGQAFAGFLVGATLGWVGFDADAATEGVQQSQEAIDGIYMLANVLPGVGGILVALALIFLYPLKKKKVAENVAILDARREAAEAGVVSTEHPEA</sequence>
<keyword evidence="1" id="KW-1133">Transmembrane helix</keyword>
<dbReference type="CDD" id="cd17332">
    <property type="entry name" value="MFS_MelB_like"/>
    <property type="match status" value="1"/>
</dbReference>
<keyword evidence="1" id="KW-0472">Membrane</keyword>
<feature type="transmembrane region" description="Helical" evidence="1">
    <location>
        <begin position="348"/>
        <end position="372"/>
    </location>
</feature>
<dbReference type="GO" id="GO:0008643">
    <property type="term" value="P:carbohydrate transport"/>
    <property type="evidence" value="ECO:0007669"/>
    <property type="project" value="InterPro"/>
</dbReference>
<dbReference type="EMBL" id="FOGQ01000006">
    <property type="protein sequence ID" value="SER98792.1"/>
    <property type="molecule type" value="Genomic_DNA"/>
</dbReference>
<feature type="transmembrane region" description="Helical" evidence="1">
    <location>
        <begin position="258"/>
        <end position="284"/>
    </location>
</feature>
<feature type="transmembrane region" description="Helical" evidence="1">
    <location>
        <begin position="99"/>
        <end position="118"/>
    </location>
</feature>
<dbReference type="InterPro" id="IPR039672">
    <property type="entry name" value="MFS_2"/>
</dbReference>
<feature type="transmembrane region" description="Helical" evidence="1">
    <location>
        <begin position="439"/>
        <end position="461"/>
    </location>
</feature>
<dbReference type="PANTHER" id="PTHR11328">
    <property type="entry name" value="MAJOR FACILITATOR SUPERFAMILY DOMAIN-CONTAINING PROTEIN"/>
    <property type="match status" value="1"/>
</dbReference>
<evidence type="ECO:0000256" key="1">
    <source>
        <dbReference type="SAM" id="Phobius"/>
    </source>
</evidence>
<dbReference type="GO" id="GO:0015293">
    <property type="term" value="F:symporter activity"/>
    <property type="evidence" value="ECO:0007669"/>
    <property type="project" value="InterPro"/>
</dbReference>
<evidence type="ECO:0000313" key="3">
    <source>
        <dbReference type="Proteomes" id="UP000198929"/>
    </source>
</evidence>
<dbReference type="PANTHER" id="PTHR11328:SF24">
    <property type="entry name" value="MAJOR FACILITATOR SUPERFAMILY (MFS) PROFILE DOMAIN-CONTAINING PROTEIN"/>
    <property type="match status" value="1"/>
</dbReference>
<reference evidence="3" key="1">
    <citation type="submission" date="2016-10" db="EMBL/GenBank/DDBJ databases">
        <authorList>
            <person name="Varghese N."/>
            <person name="Submissions S."/>
        </authorList>
    </citation>
    <scope>NUCLEOTIDE SEQUENCE [LARGE SCALE GENOMIC DNA]</scope>
    <source>
        <strain evidence="3">DSM 20524</strain>
    </source>
</reference>